<reference evidence="1 2" key="1">
    <citation type="submission" date="2020-08" db="EMBL/GenBank/DDBJ databases">
        <title>Genomic Encyclopedia of Type Strains, Phase IV (KMG-IV): sequencing the most valuable type-strain genomes for metagenomic binning, comparative biology and taxonomic classification.</title>
        <authorList>
            <person name="Goeker M."/>
        </authorList>
    </citation>
    <scope>NUCLEOTIDE SEQUENCE [LARGE SCALE GENOMIC DNA]</scope>
    <source>
        <strain evidence="1 2">DSM 19612</strain>
    </source>
</reference>
<evidence type="ECO:0008006" key="3">
    <source>
        <dbReference type="Google" id="ProtNLM"/>
    </source>
</evidence>
<sequence length="78" mass="9220">MEFILQSKDGAFPCEITMDEDNGRYMIRKADTSGEVFNTPSELVEWVQQNWVSYDFVDQEQYKDMLKAFHSYLSESSY</sequence>
<evidence type="ECO:0000313" key="1">
    <source>
        <dbReference type="EMBL" id="MBB6452541.1"/>
    </source>
</evidence>
<proteinExistence type="predicted"/>
<protein>
    <recommendedName>
        <fullName evidence="3">Threonine dehydratase</fullName>
    </recommendedName>
</protein>
<dbReference type="Proteomes" id="UP000581688">
    <property type="component" value="Unassembled WGS sequence"/>
</dbReference>
<dbReference type="AlphaFoldDB" id="A0A841PZ54"/>
<dbReference type="EMBL" id="JACHGH010000002">
    <property type="protein sequence ID" value="MBB6452541.1"/>
    <property type="molecule type" value="Genomic_DNA"/>
</dbReference>
<organism evidence="1 2">
    <name type="scientific">Salirhabdus euzebyi</name>
    <dbReference type="NCBI Taxonomy" id="394506"/>
    <lineage>
        <taxon>Bacteria</taxon>
        <taxon>Bacillati</taxon>
        <taxon>Bacillota</taxon>
        <taxon>Bacilli</taxon>
        <taxon>Bacillales</taxon>
        <taxon>Bacillaceae</taxon>
        <taxon>Salirhabdus</taxon>
    </lineage>
</organism>
<accession>A0A841PZ54</accession>
<name>A0A841PZ54_9BACI</name>
<keyword evidence="2" id="KW-1185">Reference proteome</keyword>
<comment type="caution">
    <text evidence="1">The sequence shown here is derived from an EMBL/GenBank/DDBJ whole genome shotgun (WGS) entry which is preliminary data.</text>
</comment>
<gene>
    <name evidence="1" type="ORF">HNQ94_000986</name>
</gene>
<evidence type="ECO:0000313" key="2">
    <source>
        <dbReference type="Proteomes" id="UP000581688"/>
    </source>
</evidence>
<dbReference type="RefSeq" id="WP_174494812.1">
    <property type="nucleotide sequence ID" value="NZ_CADDWK010000002.1"/>
</dbReference>